<dbReference type="SUPFAM" id="SSF51126">
    <property type="entry name" value="Pectin lyase-like"/>
    <property type="match status" value="1"/>
</dbReference>
<name>A0A9D1E5S0_9FIRM</name>
<dbReference type="EMBL" id="DVHK01000040">
    <property type="protein sequence ID" value="HIR66729.1"/>
    <property type="molecule type" value="Genomic_DNA"/>
</dbReference>
<accession>A0A9D1E5S0</accession>
<protein>
    <submittedName>
        <fullName evidence="1">DUF3737 family protein</fullName>
    </submittedName>
</protein>
<reference evidence="1" key="2">
    <citation type="journal article" date="2021" name="PeerJ">
        <title>Extensive microbial diversity within the chicken gut microbiome revealed by metagenomics and culture.</title>
        <authorList>
            <person name="Gilroy R."/>
            <person name="Ravi A."/>
            <person name="Getino M."/>
            <person name="Pursley I."/>
            <person name="Horton D.L."/>
            <person name="Alikhan N.F."/>
            <person name="Baker D."/>
            <person name="Gharbi K."/>
            <person name="Hall N."/>
            <person name="Watson M."/>
            <person name="Adriaenssens E.M."/>
            <person name="Foster-Nyarko E."/>
            <person name="Jarju S."/>
            <person name="Secka A."/>
            <person name="Antonio M."/>
            <person name="Oren A."/>
            <person name="Chaudhuri R.R."/>
            <person name="La Ragione R."/>
            <person name="Hildebrand F."/>
            <person name="Pallen M.J."/>
        </authorList>
    </citation>
    <scope>NUCLEOTIDE SEQUENCE</scope>
    <source>
        <strain evidence="1">ChiW16-3235</strain>
    </source>
</reference>
<dbReference type="Gene3D" id="2.160.20.10">
    <property type="entry name" value="Single-stranded right-handed beta-helix, Pectin lyase-like"/>
    <property type="match status" value="1"/>
</dbReference>
<dbReference type="AlphaFoldDB" id="A0A9D1E5S0"/>
<comment type="caution">
    <text evidence="1">The sequence shown here is derived from an EMBL/GenBank/DDBJ whole genome shotgun (WGS) entry which is preliminary data.</text>
</comment>
<dbReference type="InterPro" id="IPR011050">
    <property type="entry name" value="Pectin_lyase_fold/virulence"/>
</dbReference>
<reference evidence="1" key="1">
    <citation type="submission" date="2020-10" db="EMBL/GenBank/DDBJ databases">
        <authorList>
            <person name="Gilroy R."/>
        </authorList>
    </citation>
    <scope>NUCLEOTIDE SEQUENCE</scope>
    <source>
        <strain evidence="1">ChiW16-3235</strain>
    </source>
</reference>
<evidence type="ECO:0000313" key="1">
    <source>
        <dbReference type="EMBL" id="HIR66729.1"/>
    </source>
</evidence>
<dbReference type="Pfam" id="PF12541">
    <property type="entry name" value="DUF3737"/>
    <property type="match status" value="1"/>
</dbReference>
<evidence type="ECO:0000313" key="2">
    <source>
        <dbReference type="Proteomes" id="UP000823913"/>
    </source>
</evidence>
<proteinExistence type="predicted"/>
<gene>
    <name evidence="1" type="ORF">IAB94_01630</name>
</gene>
<organism evidence="1 2">
    <name type="scientific">Candidatus Coproplasma avicola</name>
    <dbReference type="NCBI Taxonomy" id="2840744"/>
    <lineage>
        <taxon>Bacteria</taxon>
        <taxon>Bacillati</taxon>
        <taxon>Bacillota</taxon>
        <taxon>Clostridia</taxon>
        <taxon>Eubacteriales</taxon>
        <taxon>Candidatus Coproplasma</taxon>
    </lineage>
</organism>
<dbReference type="InterPro" id="IPR012334">
    <property type="entry name" value="Pectin_lyas_fold"/>
</dbReference>
<dbReference type="InterPro" id="IPR022208">
    <property type="entry name" value="DUF3737"/>
</dbReference>
<sequence length="286" mass="32251">MKKYARQIFTGERALFCVRDINLYECTFDDGESPLKEGQNISVDACAFRWKYPLWYCRGVKVTNSTLFDTARAGIWYTQGIEMANCIIEAPKTFRRSRGIKLVDVSIPNAQETLWNCEDVELTRVSAHGDYLAFNGKNFRLKDCTILSNYCFDGAENVLIENCRLLAKDAFWNSVNVTVKNSYISGEYLGWNARNLTLENCTIESLQGLCYIKGLRLVNCRLVNTTLAFEYSDVEADIDGTVDSVKNPSSGYIVADGYGQIIMEDGKVNTSLTRIEVRGSRAEKTA</sequence>
<dbReference type="Proteomes" id="UP000823913">
    <property type="component" value="Unassembled WGS sequence"/>
</dbReference>